<reference evidence="1" key="1">
    <citation type="submission" date="2013-07" db="EMBL/GenBank/DDBJ databases">
        <title>The genome of Eucalyptus grandis.</title>
        <authorList>
            <person name="Schmutz J."/>
            <person name="Hayes R."/>
            <person name="Myburg A."/>
            <person name="Tuskan G."/>
            <person name="Grattapaglia D."/>
            <person name="Rokhsar D.S."/>
        </authorList>
    </citation>
    <scope>NUCLEOTIDE SEQUENCE</scope>
    <source>
        <tissue evidence="1">Leaf extractions</tissue>
    </source>
</reference>
<dbReference type="InParanoid" id="A0A059DGU3"/>
<sequence>MTRICLHCTNKPSETLFKSQIFIGSSPLTQKTDISTNVLNSILQILHGSLSGTKLKVSMQARMILADYNISKVLLKFSSLKHSYLRSCKSNSS</sequence>
<dbReference type="EMBL" id="KK198753">
    <property type="protein sequence ID" value="KCW89958.1"/>
    <property type="molecule type" value="Genomic_DNA"/>
</dbReference>
<accession>A0A059DGU3</accession>
<name>A0A059DGU3_EUCGR</name>
<dbReference type="Gramene" id="KCW89958">
    <property type="protein sequence ID" value="KCW89958"/>
    <property type="gene ID" value="EUGRSUZ_A02164"/>
</dbReference>
<gene>
    <name evidence="1" type="ORF">EUGRSUZ_A02164</name>
</gene>
<dbReference type="AlphaFoldDB" id="A0A059DGU3"/>
<proteinExistence type="predicted"/>
<evidence type="ECO:0000313" key="1">
    <source>
        <dbReference type="EMBL" id="KCW89958.1"/>
    </source>
</evidence>
<organism evidence="1">
    <name type="scientific">Eucalyptus grandis</name>
    <name type="common">Flooded gum</name>
    <dbReference type="NCBI Taxonomy" id="71139"/>
    <lineage>
        <taxon>Eukaryota</taxon>
        <taxon>Viridiplantae</taxon>
        <taxon>Streptophyta</taxon>
        <taxon>Embryophyta</taxon>
        <taxon>Tracheophyta</taxon>
        <taxon>Spermatophyta</taxon>
        <taxon>Magnoliopsida</taxon>
        <taxon>eudicotyledons</taxon>
        <taxon>Gunneridae</taxon>
        <taxon>Pentapetalae</taxon>
        <taxon>rosids</taxon>
        <taxon>malvids</taxon>
        <taxon>Myrtales</taxon>
        <taxon>Myrtaceae</taxon>
        <taxon>Myrtoideae</taxon>
        <taxon>Eucalypteae</taxon>
        <taxon>Eucalyptus</taxon>
    </lineage>
</organism>
<protein>
    <submittedName>
        <fullName evidence="1">Uncharacterized protein</fullName>
    </submittedName>
</protein>